<evidence type="ECO:0000313" key="3">
    <source>
        <dbReference type="Proteomes" id="UP000325849"/>
    </source>
</evidence>
<organism evidence="2 3">
    <name type="scientific">Streptomyces adustus</name>
    <dbReference type="NCBI Taxonomy" id="1609272"/>
    <lineage>
        <taxon>Bacteria</taxon>
        <taxon>Bacillati</taxon>
        <taxon>Actinomycetota</taxon>
        <taxon>Actinomycetes</taxon>
        <taxon>Kitasatosporales</taxon>
        <taxon>Streptomycetaceae</taxon>
        <taxon>Streptomyces</taxon>
    </lineage>
</organism>
<reference evidence="2 3" key="1">
    <citation type="submission" date="2019-07" db="EMBL/GenBank/DDBJ databases">
        <title>New species of Amycolatopsis and Streptomyces.</title>
        <authorList>
            <person name="Duangmal K."/>
            <person name="Teo W.F.A."/>
            <person name="Lipun K."/>
        </authorList>
    </citation>
    <scope>NUCLEOTIDE SEQUENCE [LARGE SCALE GENOMIC DNA]</scope>
    <source>
        <strain evidence="2 3">NBRC 109810</strain>
    </source>
</reference>
<name>A0A5N8VD97_9ACTN</name>
<dbReference type="EMBL" id="VJZD01000068">
    <property type="protein sequence ID" value="MPY33223.1"/>
    <property type="molecule type" value="Genomic_DNA"/>
</dbReference>
<gene>
    <name evidence="2" type="ORF">FNH09_18720</name>
</gene>
<dbReference type="RefSeq" id="WP_152889365.1">
    <property type="nucleotide sequence ID" value="NZ_VJZD01000068.1"/>
</dbReference>
<protein>
    <submittedName>
        <fullName evidence="2">Uncharacterized protein</fullName>
    </submittedName>
</protein>
<evidence type="ECO:0000313" key="2">
    <source>
        <dbReference type="EMBL" id="MPY33223.1"/>
    </source>
</evidence>
<keyword evidence="3" id="KW-1185">Reference proteome</keyword>
<sequence>MRRITSPKHPNVDQVGTDVQHQGEMHRITDVGGGQFTLVRLRDGYAQNVRIRDVNDPDKRG</sequence>
<feature type="region of interest" description="Disordered" evidence="1">
    <location>
        <begin position="1"/>
        <end position="21"/>
    </location>
</feature>
<evidence type="ECO:0000256" key="1">
    <source>
        <dbReference type="SAM" id="MobiDB-lite"/>
    </source>
</evidence>
<comment type="caution">
    <text evidence="2">The sequence shown here is derived from an EMBL/GenBank/DDBJ whole genome shotgun (WGS) entry which is preliminary data.</text>
</comment>
<proteinExistence type="predicted"/>
<dbReference type="OrthoDB" id="9923031at2"/>
<accession>A0A5N8VD97</accession>
<dbReference type="Proteomes" id="UP000325849">
    <property type="component" value="Unassembled WGS sequence"/>
</dbReference>
<dbReference type="AlphaFoldDB" id="A0A5N8VD97"/>